<dbReference type="AlphaFoldDB" id="A0A1G7ZAA6"/>
<sequence>MVKVFKTDVLYAEKVKAIITDIMGNLPGLKVTFDLEDEDKIMRIEGDFFKAEDILFCLKKQGHSCIELPIDLNLIG</sequence>
<proteinExistence type="predicted"/>
<evidence type="ECO:0000313" key="2">
    <source>
        <dbReference type="Proteomes" id="UP000199045"/>
    </source>
</evidence>
<dbReference type="RefSeq" id="WP_143011605.1">
    <property type="nucleotide sequence ID" value="NZ_FNBN01000008.1"/>
</dbReference>
<accession>A0A1G7ZAA6</accession>
<gene>
    <name evidence="1" type="ORF">SAMN04488121_108192</name>
</gene>
<protein>
    <recommendedName>
        <fullName evidence="3">Copper chaperone CopZ</fullName>
    </recommendedName>
</protein>
<evidence type="ECO:0000313" key="1">
    <source>
        <dbReference type="EMBL" id="SDH05539.1"/>
    </source>
</evidence>
<dbReference type="OrthoDB" id="1036397at2"/>
<name>A0A1G7ZAA6_CHIFI</name>
<organism evidence="1 2">
    <name type="scientific">Chitinophaga filiformis</name>
    <name type="common">Myxococcus filiformis</name>
    <name type="synonym">Flexibacter filiformis</name>
    <dbReference type="NCBI Taxonomy" id="104663"/>
    <lineage>
        <taxon>Bacteria</taxon>
        <taxon>Pseudomonadati</taxon>
        <taxon>Bacteroidota</taxon>
        <taxon>Chitinophagia</taxon>
        <taxon>Chitinophagales</taxon>
        <taxon>Chitinophagaceae</taxon>
        <taxon>Chitinophaga</taxon>
    </lineage>
</organism>
<dbReference type="Proteomes" id="UP000199045">
    <property type="component" value="Unassembled WGS sequence"/>
</dbReference>
<dbReference type="EMBL" id="FNBN01000008">
    <property type="protein sequence ID" value="SDH05539.1"/>
    <property type="molecule type" value="Genomic_DNA"/>
</dbReference>
<reference evidence="1 2" key="1">
    <citation type="submission" date="2016-10" db="EMBL/GenBank/DDBJ databases">
        <authorList>
            <person name="de Groot N.N."/>
        </authorList>
    </citation>
    <scope>NUCLEOTIDE SEQUENCE [LARGE SCALE GENOMIC DNA]</scope>
    <source>
        <strain evidence="1 2">DSM 527</strain>
    </source>
</reference>
<evidence type="ECO:0008006" key="3">
    <source>
        <dbReference type="Google" id="ProtNLM"/>
    </source>
</evidence>